<name>A0A9R1UUH6_LACSA</name>
<dbReference type="Pfam" id="PF01565">
    <property type="entry name" value="FAD_binding_4"/>
    <property type="match status" value="1"/>
</dbReference>
<dbReference type="GO" id="GO:0016491">
    <property type="term" value="F:oxidoreductase activity"/>
    <property type="evidence" value="ECO:0007669"/>
    <property type="project" value="InterPro"/>
</dbReference>
<dbReference type="InterPro" id="IPR006094">
    <property type="entry name" value="Oxid_FAD_bind_N"/>
</dbReference>
<gene>
    <name evidence="11" type="ORF">LSAT_V11C800405940</name>
</gene>
<keyword evidence="5" id="KW-0274">FAD</keyword>
<dbReference type="PANTHER" id="PTHR32448">
    <property type="entry name" value="OS08G0158400 PROTEIN"/>
    <property type="match status" value="1"/>
</dbReference>
<feature type="region of interest" description="Disordered" evidence="8">
    <location>
        <begin position="37"/>
        <end position="59"/>
    </location>
</feature>
<dbReference type="Proteomes" id="UP000235145">
    <property type="component" value="Unassembled WGS sequence"/>
</dbReference>
<comment type="similarity">
    <text evidence="2">Belongs to the oxygen-dependent FAD-linked oxidoreductase family.</text>
</comment>
<evidence type="ECO:0000256" key="8">
    <source>
        <dbReference type="SAM" id="MobiDB-lite"/>
    </source>
</evidence>
<keyword evidence="12" id="KW-1185">Reference proteome</keyword>
<evidence type="ECO:0000256" key="9">
    <source>
        <dbReference type="SAM" id="SignalP"/>
    </source>
</evidence>
<dbReference type="AlphaFoldDB" id="A0A9R1UUH6"/>
<feature type="domain" description="FAD-binding PCMH-type" evidence="10">
    <location>
        <begin position="113"/>
        <end position="289"/>
    </location>
</feature>
<accession>A0A9R1UUH6</accession>
<keyword evidence="7" id="KW-0325">Glycoprotein</keyword>
<protein>
    <recommendedName>
        <fullName evidence="10">FAD-binding PCMH-type domain-containing protein</fullName>
    </recommendedName>
</protein>
<dbReference type="EMBL" id="NBSK02000008">
    <property type="protein sequence ID" value="KAJ0193155.1"/>
    <property type="molecule type" value="Genomic_DNA"/>
</dbReference>
<reference evidence="11 12" key="1">
    <citation type="journal article" date="2017" name="Nat. Commun.">
        <title>Genome assembly with in vitro proximity ligation data and whole-genome triplication in lettuce.</title>
        <authorList>
            <person name="Reyes-Chin-Wo S."/>
            <person name="Wang Z."/>
            <person name="Yang X."/>
            <person name="Kozik A."/>
            <person name="Arikit S."/>
            <person name="Song C."/>
            <person name="Xia L."/>
            <person name="Froenicke L."/>
            <person name="Lavelle D.O."/>
            <person name="Truco M.J."/>
            <person name="Xia R."/>
            <person name="Zhu S."/>
            <person name="Xu C."/>
            <person name="Xu H."/>
            <person name="Xu X."/>
            <person name="Cox K."/>
            <person name="Korf I."/>
            <person name="Meyers B.C."/>
            <person name="Michelmore R.W."/>
        </authorList>
    </citation>
    <scope>NUCLEOTIDE SEQUENCE [LARGE SCALE GENOMIC DNA]</scope>
    <source>
        <strain evidence="12">cv. Salinas</strain>
        <tissue evidence="11">Seedlings</tissue>
    </source>
</reference>
<feature type="signal peptide" evidence="9">
    <location>
        <begin position="1"/>
        <end position="20"/>
    </location>
</feature>
<evidence type="ECO:0000313" key="12">
    <source>
        <dbReference type="Proteomes" id="UP000235145"/>
    </source>
</evidence>
<evidence type="ECO:0000256" key="6">
    <source>
        <dbReference type="ARBA" id="ARBA00023157"/>
    </source>
</evidence>
<evidence type="ECO:0000259" key="10">
    <source>
        <dbReference type="PROSITE" id="PS51387"/>
    </source>
</evidence>
<keyword evidence="6" id="KW-1015">Disulfide bond</keyword>
<feature type="compositionally biased region" description="Low complexity" evidence="8">
    <location>
        <begin position="37"/>
        <end position="49"/>
    </location>
</feature>
<dbReference type="FunFam" id="3.30.43.10:FF:000004">
    <property type="entry name" value="Berberine bridge enzyme-like 15"/>
    <property type="match status" value="1"/>
</dbReference>
<dbReference type="OrthoDB" id="407275at2759"/>
<dbReference type="InterPro" id="IPR016169">
    <property type="entry name" value="FAD-bd_PCMH_sub2"/>
</dbReference>
<dbReference type="SUPFAM" id="SSF56176">
    <property type="entry name" value="FAD-binding/transporter-associated domain-like"/>
    <property type="match status" value="1"/>
</dbReference>
<sequence length="962" mass="107355">MSSTMHFSLLFFICCCPCFSLPGLSLPKGPSLPSLPKVVPLPKGSSPSKGPSPPKGPSDPNSLYKSFLECLPTSSPQPDKTFSSVVYSSAANSSAYTKVLMDHVKNFRYNATSTPKPAIIITPNKETHVQAAVICAKKLNIQIRIRSGGHDYEGVSYTSSEKTQFMIIDMFNLRAVDVNVAKETAVVQAGAQLGDLYYRIWEKSKVHGFPAGACPTVGVGGHISGGGYGTMIRKYGLTVDHVIDAKIVDVKGRLLDRKGMGEDLFWAIRGGGGSSFGVILSFTVKLVPVPKVTTVFKVTKKVEEKAVDILFKWQSVMSTIDPDLFIRVLLQPTKEKNKSTAQATFMALFLGDSTRLLGLMGKSFPELGLKKQDCFEVSWIQSTLFWSNFDYNKTKLDILIDRHTDVVKFLKRKSDYVQTAIPTTGLTSIFNKLGELGKIGLVFNPYGGKMNEIPANATPFPHRAGNLFKVQYSLSWINGNPKETEDNMNQSRVMYDFMTNYVAKNPRSAFVNYRDLDIGVNKGDGLTSAKVYGEKYFKNNFDRLVKVKTAVDPENFFRNEQSIPIQPGKKGKHNDVSMIDDYIYNGKDQSIPILPRKHTDVSMTDDYKYNRNKLLPEKHTDVSKTDDYIYNGNEQSIPTFPGKHTDVSKTDDYIYNGNEQSTPTFLGKHTHVSKTGDYIYNGNIQSVPTLPEKHTDVSKTDDYIYNGKKQSIPTLPGKHTDMSKTDDYIYNGNEQSTPTFLGKHTHVSKTGDYIYNGNIQSVPTLPEKHTDVSKTDDYIYNGKKQSIPTLPGKHTDVSKTDDYIYNGNEQSTPTFLGKQTHVSKTGDYIYNGNIQSVPTLPEKHTDVSKTDDYIYNGKKQSIPTLPGKHTDVSKTDDYIYNGNEQSTPTFLGKHTHVSKTGDYIYNGNIQSVPTLPEKHTDVSKTNDYIYNGKKQSIPTLPGKHTDVSMTKDYIYNINEHRK</sequence>
<proteinExistence type="inferred from homology"/>
<dbReference type="InterPro" id="IPR016167">
    <property type="entry name" value="FAD-bd_PCMH_sub1"/>
</dbReference>
<dbReference type="Pfam" id="PF08031">
    <property type="entry name" value="BBE"/>
    <property type="match status" value="1"/>
</dbReference>
<comment type="caution">
    <text evidence="11">The sequence shown here is derived from an EMBL/GenBank/DDBJ whole genome shotgun (WGS) entry which is preliminary data.</text>
</comment>
<dbReference type="InterPro" id="IPR012951">
    <property type="entry name" value="BBE"/>
</dbReference>
<keyword evidence="4 9" id="KW-0732">Signal</keyword>
<dbReference type="Gene3D" id="3.30.465.10">
    <property type="match status" value="1"/>
</dbReference>
<evidence type="ECO:0000256" key="7">
    <source>
        <dbReference type="ARBA" id="ARBA00023180"/>
    </source>
</evidence>
<keyword evidence="3" id="KW-0285">Flavoprotein</keyword>
<dbReference type="Gene3D" id="3.30.43.10">
    <property type="entry name" value="Uridine Diphospho-n-acetylenolpyruvylglucosamine Reductase, domain 2"/>
    <property type="match status" value="1"/>
</dbReference>
<evidence type="ECO:0000256" key="4">
    <source>
        <dbReference type="ARBA" id="ARBA00022729"/>
    </source>
</evidence>
<feature type="chain" id="PRO_5040399336" description="FAD-binding PCMH-type domain-containing protein" evidence="9">
    <location>
        <begin position="21"/>
        <end position="962"/>
    </location>
</feature>
<evidence type="ECO:0000256" key="1">
    <source>
        <dbReference type="ARBA" id="ARBA00001974"/>
    </source>
</evidence>
<evidence type="ECO:0000256" key="2">
    <source>
        <dbReference type="ARBA" id="ARBA00005466"/>
    </source>
</evidence>
<dbReference type="GO" id="GO:0071949">
    <property type="term" value="F:FAD binding"/>
    <property type="evidence" value="ECO:0007669"/>
    <property type="project" value="InterPro"/>
</dbReference>
<dbReference type="PROSITE" id="PS51387">
    <property type="entry name" value="FAD_PCMH"/>
    <property type="match status" value="1"/>
</dbReference>
<dbReference type="InterPro" id="IPR036318">
    <property type="entry name" value="FAD-bd_PCMH-like_sf"/>
</dbReference>
<evidence type="ECO:0000256" key="5">
    <source>
        <dbReference type="ARBA" id="ARBA00022827"/>
    </source>
</evidence>
<evidence type="ECO:0000313" key="11">
    <source>
        <dbReference type="EMBL" id="KAJ0193155.1"/>
    </source>
</evidence>
<evidence type="ECO:0000256" key="3">
    <source>
        <dbReference type="ARBA" id="ARBA00022630"/>
    </source>
</evidence>
<comment type="cofactor">
    <cofactor evidence="1">
        <name>FAD</name>
        <dbReference type="ChEBI" id="CHEBI:57692"/>
    </cofactor>
</comment>
<dbReference type="Gene3D" id="3.40.462.20">
    <property type="match status" value="1"/>
</dbReference>
<dbReference type="InterPro" id="IPR016166">
    <property type="entry name" value="FAD-bd_PCMH"/>
</dbReference>
<organism evidence="11 12">
    <name type="scientific">Lactuca sativa</name>
    <name type="common">Garden lettuce</name>
    <dbReference type="NCBI Taxonomy" id="4236"/>
    <lineage>
        <taxon>Eukaryota</taxon>
        <taxon>Viridiplantae</taxon>
        <taxon>Streptophyta</taxon>
        <taxon>Embryophyta</taxon>
        <taxon>Tracheophyta</taxon>
        <taxon>Spermatophyta</taxon>
        <taxon>Magnoliopsida</taxon>
        <taxon>eudicotyledons</taxon>
        <taxon>Gunneridae</taxon>
        <taxon>Pentapetalae</taxon>
        <taxon>asterids</taxon>
        <taxon>campanulids</taxon>
        <taxon>Asterales</taxon>
        <taxon>Asteraceae</taxon>
        <taxon>Cichorioideae</taxon>
        <taxon>Cichorieae</taxon>
        <taxon>Lactucinae</taxon>
        <taxon>Lactuca</taxon>
    </lineage>
</organism>